<dbReference type="InterPro" id="IPR008274">
    <property type="entry name" value="AldOxase/xan_DH_MoCoBD1"/>
</dbReference>
<dbReference type="AlphaFoldDB" id="A0A8J3XZD6"/>
<evidence type="ECO:0000313" key="4">
    <source>
        <dbReference type="Proteomes" id="UP000605992"/>
    </source>
</evidence>
<dbReference type="PANTHER" id="PTHR47495:SF1">
    <property type="entry name" value="BLL3820 PROTEIN"/>
    <property type="match status" value="1"/>
</dbReference>
<dbReference type="EMBL" id="BOOR01000054">
    <property type="protein sequence ID" value="GII57603.1"/>
    <property type="molecule type" value="Genomic_DNA"/>
</dbReference>
<dbReference type="PIRSF" id="PIRSF036389">
    <property type="entry name" value="IOR_B"/>
    <property type="match status" value="1"/>
</dbReference>
<dbReference type="SMART" id="SM01008">
    <property type="entry name" value="Ald_Xan_dh_C"/>
    <property type="match status" value="1"/>
</dbReference>
<feature type="signal peptide" evidence="1">
    <location>
        <begin position="1"/>
        <end position="29"/>
    </location>
</feature>
<dbReference type="PROSITE" id="PS51318">
    <property type="entry name" value="TAT"/>
    <property type="match status" value="1"/>
</dbReference>
<evidence type="ECO:0000313" key="3">
    <source>
        <dbReference type="EMBL" id="GII57603.1"/>
    </source>
</evidence>
<name>A0A8J3XZD6_9ACTN</name>
<feature type="domain" description="Aldehyde oxidase/xanthine dehydrogenase a/b hammerhead" evidence="2">
    <location>
        <begin position="213"/>
        <end position="295"/>
    </location>
</feature>
<accession>A0A8J3XZD6</accession>
<dbReference type="InterPro" id="IPR046867">
    <property type="entry name" value="AldOxase/xan_DH_MoCoBD2"/>
</dbReference>
<dbReference type="Gene3D" id="3.30.365.10">
    <property type="entry name" value="Aldehyde oxidase/xanthine dehydrogenase, molybdopterin binding domain"/>
    <property type="match status" value="4"/>
</dbReference>
<dbReference type="InterPro" id="IPR052516">
    <property type="entry name" value="N-heterocyclic_Hydroxylase"/>
</dbReference>
<dbReference type="PANTHER" id="PTHR47495">
    <property type="entry name" value="ALDEHYDE DEHYDROGENASE"/>
    <property type="match status" value="1"/>
</dbReference>
<dbReference type="RefSeq" id="WP_203947725.1">
    <property type="nucleotide sequence ID" value="NZ_BOOR01000054.1"/>
</dbReference>
<evidence type="ECO:0000256" key="1">
    <source>
        <dbReference type="SAM" id="SignalP"/>
    </source>
</evidence>
<protein>
    <submittedName>
        <fullName evidence="3">Aldehyde dehydrogenase</fullName>
    </submittedName>
</protein>
<sequence>MNTQTTRRQFLLGSGAIAIGFTLAGPAKAASAASHDRDGLVRVTAAGAPADTTQSWLVLTDKEITVYSGKVELGTGVQTALTQMVVEELRLGVADVGWVQGDTLLSVSQGVTAGSKTVQNGGIQLQQAAATAYQELLHRAAAYFKVAPEQLAAENGRFYLNGRPSGRSVTYKKLLKSGVTVRPVDQTVPLVAAEDYVVVGTSVPRVDLPAKANATFRFLHDVKVPGMLHGRVVRPSGRNATQPVIGGLDRAKAIAGFVDVVQRDRFIGVVATSEWAASAAASSRTGITVSWTSGAKLIPQADLPTAVRDPANHYTSVVEIDDDVAPILAGADKVLSSQYFSPFHMHAGMGASSAVADVRRTPDPETGVQATIWSGTQDVNALAGAIAPLLGLPRSAVRVIYVEATGCYGHNGADDCAADAAVLSQAVGKPVRVQWTRQDEHGWEPLGGAQAHDMQGAVGPDGIIAWSHLNYAATANSRPVAGVPGTLLAGALMGLLPAPLPSTSVDTSGRNAPVTYGFPQRVEARLLKSFETTGPASAVAASPLTYRIPRTTALRSLGGFSNSFANESFFDELAHAGGHDPLELRIASLTDPRAVAVCEALRPMWRGRPAGGDGTGAGVAFQQYEVVNAYAAAYVEVRVDPATGKVTVTRVVVAHDCGLIINPDGLRNQIEGNVVQGIGRALKEQVSYTDDRITSVTWQTNASNPGYEVMRFSDVPAIETILINHTDKPPLGAGEPAIGTIGGAIGNAIFAATGKRIRTLPFTPDRVKAALAE</sequence>
<keyword evidence="4" id="KW-1185">Reference proteome</keyword>
<dbReference type="InterPro" id="IPR037165">
    <property type="entry name" value="AldOxase/xan_DH_Mopterin-bd_sf"/>
</dbReference>
<gene>
    <name evidence="3" type="ORF">Pth03_59920</name>
</gene>
<dbReference type="Gene3D" id="3.90.1170.50">
    <property type="entry name" value="Aldehyde oxidase/xanthine dehydrogenase, a/b hammerhead"/>
    <property type="match status" value="1"/>
</dbReference>
<evidence type="ECO:0000259" key="2">
    <source>
        <dbReference type="SMART" id="SM01008"/>
    </source>
</evidence>
<proteinExistence type="predicted"/>
<dbReference type="InterPro" id="IPR012368">
    <property type="entry name" value="OxRdtase_Mopterin-bd_su_IorB"/>
</dbReference>
<dbReference type="Pfam" id="PF20256">
    <property type="entry name" value="MoCoBD_2"/>
    <property type="match status" value="2"/>
</dbReference>
<organism evidence="3 4">
    <name type="scientific">Planotetraspora thailandica</name>
    <dbReference type="NCBI Taxonomy" id="487172"/>
    <lineage>
        <taxon>Bacteria</taxon>
        <taxon>Bacillati</taxon>
        <taxon>Actinomycetota</taxon>
        <taxon>Actinomycetes</taxon>
        <taxon>Streptosporangiales</taxon>
        <taxon>Streptosporangiaceae</taxon>
        <taxon>Planotetraspora</taxon>
    </lineage>
</organism>
<reference evidence="3" key="1">
    <citation type="submission" date="2021-01" db="EMBL/GenBank/DDBJ databases">
        <title>Whole genome shotgun sequence of Planotetraspora thailandica NBRC 104271.</title>
        <authorList>
            <person name="Komaki H."/>
            <person name="Tamura T."/>
        </authorList>
    </citation>
    <scope>NUCLEOTIDE SEQUENCE</scope>
    <source>
        <strain evidence="3">NBRC 104271</strain>
    </source>
</reference>
<comment type="caution">
    <text evidence="3">The sequence shown here is derived from an EMBL/GenBank/DDBJ whole genome shotgun (WGS) entry which is preliminary data.</text>
</comment>
<dbReference type="InterPro" id="IPR006311">
    <property type="entry name" value="TAT_signal"/>
</dbReference>
<dbReference type="Proteomes" id="UP000605992">
    <property type="component" value="Unassembled WGS sequence"/>
</dbReference>
<dbReference type="SUPFAM" id="SSF56003">
    <property type="entry name" value="Molybdenum cofactor-binding domain"/>
    <property type="match status" value="2"/>
</dbReference>
<dbReference type="Pfam" id="PF02738">
    <property type="entry name" value="MoCoBD_1"/>
    <property type="match status" value="1"/>
</dbReference>
<feature type="chain" id="PRO_5035316216" evidence="1">
    <location>
        <begin position="30"/>
        <end position="773"/>
    </location>
</feature>
<dbReference type="GO" id="GO:0016491">
    <property type="term" value="F:oxidoreductase activity"/>
    <property type="evidence" value="ECO:0007669"/>
    <property type="project" value="InterPro"/>
</dbReference>
<dbReference type="InterPro" id="IPR000674">
    <property type="entry name" value="Ald_Oxase/Xan_DH_a/b"/>
</dbReference>
<keyword evidence="1" id="KW-0732">Signal</keyword>